<name>A0A0B6Z1V8_9EUPU</name>
<gene>
    <name evidence="1" type="primary">ORF45083</name>
</gene>
<feature type="non-terminal residue" evidence="1">
    <location>
        <position position="1"/>
    </location>
</feature>
<proteinExistence type="predicted"/>
<reference evidence="1" key="1">
    <citation type="submission" date="2014-12" db="EMBL/GenBank/DDBJ databases">
        <title>Insight into the proteome of Arion vulgaris.</title>
        <authorList>
            <person name="Aradska J."/>
            <person name="Bulat T."/>
            <person name="Smidak R."/>
            <person name="Sarate P."/>
            <person name="Gangsoo J."/>
            <person name="Sialana F."/>
            <person name="Bilban M."/>
            <person name="Lubec G."/>
        </authorList>
    </citation>
    <scope>NUCLEOTIDE SEQUENCE</scope>
    <source>
        <tissue evidence="1">Skin</tissue>
    </source>
</reference>
<protein>
    <submittedName>
        <fullName evidence="1">Uncharacterized protein</fullName>
    </submittedName>
</protein>
<organism evidence="1">
    <name type="scientific">Arion vulgaris</name>
    <dbReference type="NCBI Taxonomy" id="1028688"/>
    <lineage>
        <taxon>Eukaryota</taxon>
        <taxon>Metazoa</taxon>
        <taxon>Spiralia</taxon>
        <taxon>Lophotrochozoa</taxon>
        <taxon>Mollusca</taxon>
        <taxon>Gastropoda</taxon>
        <taxon>Heterobranchia</taxon>
        <taxon>Euthyneura</taxon>
        <taxon>Panpulmonata</taxon>
        <taxon>Eupulmonata</taxon>
        <taxon>Stylommatophora</taxon>
        <taxon>Helicina</taxon>
        <taxon>Arionoidea</taxon>
        <taxon>Arionidae</taxon>
        <taxon>Arion</taxon>
    </lineage>
</organism>
<evidence type="ECO:0000313" key="1">
    <source>
        <dbReference type="EMBL" id="CEK62402.1"/>
    </source>
</evidence>
<dbReference type="EMBL" id="HACG01015537">
    <property type="protein sequence ID" value="CEK62402.1"/>
    <property type="molecule type" value="Transcribed_RNA"/>
</dbReference>
<dbReference type="AlphaFoldDB" id="A0A0B6Z1V8"/>
<sequence length="88" mass="10231">LMGTCSKKKLEKWMSHGRDKEGFIVIQKWRCDINKIYPERRCSACTIILNHLMSVHEITSVQFIKATKSTASIHDQQNSFIYDNNLNS</sequence>
<accession>A0A0B6Z1V8</accession>